<name>A0ABW4FX58_9PSEU</name>
<evidence type="ECO:0008006" key="4">
    <source>
        <dbReference type="Google" id="ProtNLM"/>
    </source>
</evidence>
<evidence type="ECO:0000313" key="3">
    <source>
        <dbReference type="Proteomes" id="UP001597145"/>
    </source>
</evidence>
<evidence type="ECO:0000256" key="1">
    <source>
        <dbReference type="SAM" id="MobiDB-lite"/>
    </source>
</evidence>
<comment type="caution">
    <text evidence="2">The sequence shown here is derived from an EMBL/GenBank/DDBJ whole genome shotgun (WGS) entry which is preliminary data.</text>
</comment>
<feature type="compositionally biased region" description="Pro residues" evidence="1">
    <location>
        <begin position="187"/>
        <end position="199"/>
    </location>
</feature>
<feature type="compositionally biased region" description="Basic and acidic residues" evidence="1">
    <location>
        <begin position="218"/>
        <end position="237"/>
    </location>
</feature>
<organism evidence="2 3">
    <name type="scientific">Pseudonocardia aurantiaca</name>
    <dbReference type="NCBI Taxonomy" id="75290"/>
    <lineage>
        <taxon>Bacteria</taxon>
        <taxon>Bacillati</taxon>
        <taxon>Actinomycetota</taxon>
        <taxon>Actinomycetes</taxon>
        <taxon>Pseudonocardiales</taxon>
        <taxon>Pseudonocardiaceae</taxon>
        <taxon>Pseudonocardia</taxon>
    </lineage>
</organism>
<dbReference type="EMBL" id="JBHUCP010000042">
    <property type="protein sequence ID" value="MFD1534689.1"/>
    <property type="molecule type" value="Genomic_DNA"/>
</dbReference>
<dbReference type="Proteomes" id="UP001597145">
    <property type="component" value="Unassembled WGS sequence"/>
</dbReference>
<gene>
    <name evidence="2" type="ORF">ACFSCY_35250</name>
</gene>
<feature type="region of interest" description="Disordered" evidence="1">
    <location>
        <begin position="172"/>
        <end position="272"/>
    </location>
</feature>
<accession>A0ABW4FX58</accession>
<dbReference type="RefSeq" id="WP_343982334.1">
    <property type="nucleotide sequence ID" value="NZ_BAAAJG010000015.1"/>
</dbReference>
<reference evidence="3" key="1">
    <citation type="journal article" date="2019" name="Int. J. Syst. Evol. Microbiol.">
        <title>The Global Catalogue of Microorganisms (GCM) 10K type strain sequencing project: providing services to taxonomists for standard genome sequencing and annotation.</title>
        <authorList>
            <consortium name="The Broad Institute Genomics Platform"/>
            <consortium name="The Broad Institute Genome Sequencing Center for Infectious Disease"/>
            <person name="Wu L."/>
            <person name="Ma J."/>
        </authorList>
    </citation>
    <scope>NUCLEOTIDE SEQUENCE [LARGE SCALE GENOMIC DNA]</scope>
    <source>
        <strain evidence="3">JCM 12165</strain>
    </source>
</reference>
<sequence length="328" mass="34656">MPADAETRDAATNADPSSGTDTAAALDAVAEQLYGLLPDDFVGGRDAAVTEARARGDRELAKAIGRLRRPTKAAWLANLLARHRSAQLEGLLGLAGGLADAQRTLDGAALRQLTAKRHQFVAAMAREAGRLAQEAGDPAAESVLRELHGILDAALARPEIAEQVRSGRLTRSLSYTGFGPEADPDAVPMPAPRPPAPPREVPEAAEPSAELDADAAEAAERARIERLRAERERREEALAQAEDEEAAARARQDADEAAREDTATARDEARSRVAELTAALDAAREQERAATAAARDAETAAKASLRAAGVAATRTARARARLEEIETL</sequence>
<keyword evidence="3" id="KW-1185">Reference proteome</keyword>
<feature type="compositionally biased region" description="Basic and acidic residues" evidence="1">
    <location>
        <begin position="246"/>
        <end position="272"/>
    </location>
</feature>
<proteinExistence type="predicted"/>
<protein>
    <recommendedName>
        <fullName evidence="4">Transposase</fullName>
    </recommendedName>
</protein>
<evidence type="ECO:0000313" key="2">
    <source>
        <dbReference type="EMBL" id="MFD1534689.1"/>
    </source>
</evidence>
<feature type="region of interest" description="Disordered" evidence="1">
    <location>
        <begin position="1"/>
        <end position="22"/>
    </location>
</feature>